<feature type="transmembrane region" description="Helical" evidence="6">
    <location>
        <begin position="245"/>
        <end position="272"/>
    </location>
</feature>
<feature type="transmembrane region" description="Helical" evidence="6">
    <location>
        <begin position="475"/>
        <end position="500"/>
    </location>
</feature>
<feature type="transmembrane region" description="Helical" evidence="6">
    <location>
        <begin position="163"/>
        <end position="189"/>
    </location>
</feature>
<keyword evidence="3 6" id="KW-0812">Transmembrane</keyword>
<feature type="transmembrane region" description="Helical" evidence="6">
    <location>
        <begin position="210"/>
        <end position="233"/>
    </location>
</feature>
<evidence type="ECO:0000313" key="9">
    <source>
        <dbReference type="Proteomes" id="UP001500218"/>
    </source>
</evidence>
<feature type="transmembrane region" description="Helical" evidence="6">
    <location>
        <begin position="119"/>
        <end position="143"/>
    </location>
</feature>
<evidence type="ECO:0000256" key="2">
    <source>
        <dbReference type="ARBA" id="ARBA00022475"/>
    </source>
</evidence>
<dbReference type="Proteomes" id="UP001500218">
    <property type="component" value="Unassembled WGS sequence"/>
</dbReference>
<protein>
    <recommendedName>
        <fullName evidence="7">ABC3 transporter permease C-terminal domain-containing protein</fullName>
    </recommendedName>
</protein>
<gene>
    <name evidence="8" type="ORF">GCM10009682_51190</name>
</gene>
<evidence type="ECO:0000256" key="3">
    <source>
        <dbReference type="ARBA" id="ARBA00022692"/>
    </source>
</evidence>
<keyword evidence="9" id="KW-1185">Reference proteome</keyword>
<dbReference type="Pfam" id="PF02687">
    <property type="entry name" value="FtsX"/>
    <property type="match status" value="1"/>
</dbReference>
<evidence type="ECO:0000256" key="4">
    <source>
        <dbReference type="ARBA" id="ARBA00022989"/>
    </source>
</evidence>
<dbReference type="EMBL" id="BAAALT010000213">
    <property type="protein sequence ID" value="GAA1824778.1"/>
    <property type="molecule type" value="Genomic_DNA"/>
</dbReference>
<comment type="subcellular location">
    <subcellularLocation>
        <location evidence="1">Cell membrane</location>
        <topology evidence="1">Multi-pass membrane protein</topology>
    </subcellularLocation>
</comment>
<evidence type="ECO:0000259" key="7">
    <source>
        <dbReference type="Pfam" id="PF02687"/>
    </source>
</evidence>
<name>A0ABN2MF95_9ACTN</name>
<feature type="domain" description="ABC3 transporter permease C-terminal" evidence="7">
    <location>
        <begin position="360"/>
        <end position="442"/>
    </location>
</feature>
<evidence type="ECO:0000256" key="5">
    <source>
        <dbReference type="ARBA" id="ARBA00023136"/>
    </source>
</evidence>
<keyword evidence="5 6" id="KW-0472">Membrane</keyword>
<sequence length="512" mass="52654">MRPTTLARLALAGSRTDTLRVVLTAASAALATLLFVLAAAVATIPHLGDSSGGSETWARQYRLQVLVEPGLRPGVIMALALLTIPVLALAGQCGRLGAPARDRRLATIRLAGATPGQAVLVAAAETGVASGLGSVAGLALYLVGRRVLHRPDADGRLLLPTDVVPPAWALVAIVLGLPLLATGVAALLLRRVAFTPYGIARQVRRRSPRVWVGLLMGIGVALVGSGQAVARWAPDLPDWVLPVQFFAGVLAGTCGLVFGTGWISAATGRVLLRFGRGPAALLAARRLMADPWSGSRVFAVLLVGVLFGAGAAGLRAHIMTIMAVEADSNRWSAQAQGEQYLPDGRADFHATAFTLVDGVVAVAVGLSAAAMLVAVAEGIVSRRRAYASLVATGVPRRVLARAALLQALAPAVPAVVLALTVGGALARAFGDEARSGGYDNTICVGGDWSACEEPGSTKLVEVWVPEFVRATPVPFAHLALLGAGTLAAVALTVAVGLLFLRPATDLTELRAV</sequence>
<feature type="transmembrane region" description="Helical" evidence="6">
    <location>
        <begin position="21"/>
        <end position="44"/>
    </location>
</feature>
<evidence type="ECO:0000313" key="8">
    <source>
        <dbReference type="EMBL" id="GAA1824778.1"/>
    </source>
</evidence>
<proteinExistence type="predicted"/>
<accession>A0ABN2MF95</accession>
<keyword evidence="4 6" id="KW-1133">Transmembrane helix</keyword>
<dbReference type="InterPro" id="IPR003838">
    <property type="entry name" value="ABC3_permease_C"/>
</dbReference>
<evidence type="ECO:0000256" key="1">
    <source>
        <dbReference type="ARBA" id="ARBA00004651"/>
    </source>
</evidence>
<evidence type="ECO:0000256" key="6">
    <source>
        <dbReference type="SAM" id="Phobius"/>
    </source>
</evidence>
<feature type="transmembrane region" description="Helical" evidence="6">
    <location>
        <begin position="402"/>
        <end position="426"/>
    </location>
</feature>
<organism evidence="8 9">
    <name type="scientific">Luedemannella flava</name>
    <dbReference type="NCBI Taxonomy" id="349316"/>
    <lineage>
        <taxon>Bacteria</taxon>
        <taxon>Bacillati</taxon>
        <taxon>Actinomycetota</taxon>
        <taxon>Actinomycetes</taxon>
        <taxon>Micromonosporales</taxon>
        <taxon>Micromonosporaceae</taxon>
        <taxon>Luedemannella</taxon>
    </lineage>
</organism>
<feature type="transmembrane region" description="Helical" evidence="6">
    <location>
        <begin position="359"/>
        <end position="381"/>
    </location>
</feature>
<keyword evidence="2" id="KW-1003">Cell membrane</keyword>
<feature type="transmembrane region" description="Helical" evidence="6">
    <location>
        <begin position="75"/>
        <end position="98"/>
    </location>
</feature>
<comment type="caution">
    <text evidence="8">The sequence shown here is derived from an EMBL/GenBank/DDBJ whole genome shotgun (WGS) entry which is preliminary data.</text>
</comment>
<reference evidence="8 9" key="1">
    <citation type="journal article" date="2019" name="Int. J. Syst. Evol. Microbiol.">
        <title>The Global Catalogue of Microorganisms (GCM) 10K type strain sequencing project: providing services to taxonomists for standard genome sequencing and annotation.</title>
        <authorList>
            <consortium name="The Broad Institute Genomics Platform"/>
            <consortium name="The Broad Institute Genome Sequencing Center for Infectious Disease"/>
            <person name="Wu L."/>
            <person name="Ma J."/>
        </authorList>
    </citation>
    <scope>NUCLEOTIDE SEQUENCE [LARGE SCALE GENOMIC DNA]</scope>
    <source>
        <strain evidence="8 9">JCM 13250</strain>
    </source>
</reference>
<dbReference type="RefSeq" id="WP_344137582.1">
    <property type="nucleotide sequence ID" value="NZ_BAAALT010000213.1"/>
</dbReference>
<feature type="transmembrane region" description="Helical" evidence="6">
    <location>
        <begin position="293"/>
        <end position="314"/>
    </location>
</feature>